<evidence type="ECO:0000256" key="4">
    <source>
        <dbReference type="ARBA" id="ARBA00025779"/>
    </source>
</evidence>
<dbReference type="SMART" id="SM01052">
    <property type="entry name" value="CAP_GLY"/>
    <property type="match status" value="1"/>
</dbReference>
<organism evidence="6 7">
    <name type="scientific">Acropora cervicornis</name>
    <name type="common">Staghorn coral</name>
    <dbReference type="NCBI Taxonomy" id="6130"/>
    <lineage>
        <taxon>Eukaryota</taxon>
        <taxon>Metazoa</taxon>
        <taxon>Cnidaria</taxon>
        <taxon>Anthozoa</taxon>
        <taxon>Hexacorallia</taxon>
        <taxon>Scleractinia</taxon>
        <taxon>Astrocoeniina</taxon>
        <taxon>Acroporidae</taxon>
        <taxon>Acropora</taxon>
    </lineage>
</organism>
<feature type="domain" description="CAP-Gly" evidence="5">
    <location>
        <begin position="182"/>
        <end position="224"/>
    </location>
</feature>
<dbReference type="Gene3D" id="2.30.30.190">
    <property type="entry name" value="CAP Gly-rich-like domain"/>
    <property type="match status" value="1"/>
</dbReference>
<dbReference type="PROSITE" id="PS50245">
    <property type="entry name" value="CAP_GLY_2"/>
    <property type="match status" value="1"/>
</dbReference>
<accession>A0AAD9QUG4</accession>
<dbReference type="Pfam" id="PF01302">
    <property type="entry name" value="CAP_GLY"/>
    <property type="match status" value="1"/>
</dbReference>
<comment type="caution">
    <text evidence="6">The sequence shown here is derived from an EMBL/GenBank/DDBJ whole genome shotgun (WGS) entry which is preliminary data.</text>
</comment>
<dbReference type="GO" id="GO:0005829">
    <property type="term" value="C:cytosol"/>
    <property type="evidence" value="ECO:0007669"/>
    <property type="project" value="UniProtKB-ARBA"/>
</dbReference>
<dbReference type="PANTHER" id="PTHR18916:SF85">
    <property type="entry name" value="TUBULIN-FOLDING COFACTOR B"/>
    <property type="match status" value="1"/>
</dbReference>
<dbReference type="InterPro" id="IPR036859">
    <property type="entry name" value="CAP-Gly_dom_sf"/>
</dbReference>
<name>A0AAD9QUG4_ACRCE</name>
<evidence type="ECO:0000313" key="6">
    <source>
        <dbReference type="EMBL" id="KAK2567624.1"/>
    </source>
</evidence>
<keyword evidence="7" id="KW-1185">Reference proteome</keyword>
<dbReference type="EMBL" id="JARQWQ010000014">
    <property type="protein sequence ID" value="KAK2567624.1"/>
    <property type="molecule type" value="Genomic_DNA"/>
</dbReference>
<dbReference type="CDD" id="cd01789">
    <property type="entry name" value="Ubl_TBCB"/>
    <property type="match status" value="1"/>
</dbReference>
<comment type="subcellular location">
    <subcellularLocation>
        <location evidence="1">Cytoplasm</location>
    </subcellularLocation>
</comment>
<dbReference type="FunFam" id="2.30.30.190:FF:000013">
    <property type="entry name" value="Tubulin-folding cofactor B"/>
    <property type="match status" value="1"/>
</dbReference>
<dbReference type="SUPFAM" id="SSF74924">
    <property type="entry name" value="Cap-Gly domain"/>
    <property type="match status" value="1"/>
</dbReference>
<dbReference type="SUPFAM" id="SSF54236">
    <property type="entry name" value="Ubiquitin-like"/>
    <property type="match status" value="1"/>
</dbReference>
<dbReference type="InterPro" id="IPR000938">
    <property type="entry name" value="CAP-Gly_domain"/>
</dbReference>
<dbReference type="GO" id="GO:0051010">
    <property type="term" value="F:microtubule plus-end binding"/>
    <property type="evidence" value="ECO:0007669"/>
    <property type="project" value="TreeGrafter"/>
</dbReference>
<dbReference type="GO" id="GO:0043014">
    <property type="term" value="F:alpha-tubulin binding"/>
    <property type="evidence" value="ECO:0007669"/>
    <property type="project" value="InterPro"/>
</dbReference>
<dbReference type="AlphaFoldDB" id="A0AAD9QUG4"/>
<keyword evidence="2" id="KW-0963">Cytoplasm</keyword>
<dbReference type="InterPro" id="IPR000626">
    <property type="entry name" value="Ubiquitin-like_dom"/>
</dbReference>
<dbReference type="GO" id="GO:0031122">
    <property type="term" value="P:cytoplasmic microtubule organization"/>
    <property type="evidence" value="ECO:0007669"/>
    <property type="project" value="TreeGrafter"/>
</dbReference>
<dbReference type="GO" id="GO:0035371">
    <property type="term" value="C:microtubule plus-end"/>
    <property type="evidence" value="ECO:0007669"/>
    <property type="project" value="TreeGrafter"/>
</dbReference>
<dbReference type="InterPro" id="IPR045172">
    <property type="entry name" value="TBCB_Ubl"/>
</dbReference>
<dbReference type="GO" id="GO:0007023">
    <property type="term" value="P:post-chaperonin tubulin folding pathway"/>
    <property type="evidence" value="ECO:0007669"/>
    <property type="project" value="InterPro"/>
</dbReference>
<evidence type="ECO:0000256" key="2">
    <source>
        <dbReference type="ARBA" id="ARBA00022490"/>
    </source>
</evidence>
<dbReference type="GO" id="GO:0007021">
    <property type="term" value="P:tubulin complex assembly"/>
    <property type="evidence" value="ECO:0007669"/>
    <property type="project" value="InterPro"/>
</dbReference>
<evidence type="ECO:0000256" key="1">
    <source>
        <dbReference type="ARBA" id="ARBA00004496"/>
    </source>
</evidence>
<keyword evidence="3" id="KW-0143">Chaperone</keyword>
<reference evidence="6" key="1">
    <citation type="journal article" date="2023" name="G3 (Bethesda)">
        <title>Whole genome assembly and annotation of the endangered Caribbean coral Acropora cervicornis.</title>
        <authorList>
            <person name="Selwyn J.D."/>
            <person name="Vollmer S.V."/>
        </authorList>
    </citation>
    <scope>NUCLEOTIDE SEQUENCE</scope>
    <source>
        <strain evidence="6">K2</strain>
    </source>
</reference>
<dbReference type="PANTHER" id="PTHR18916">
    <property type="entry name" value="DYNACTIN 1-RELATED MICROTUBULE-BINDING"/>
    <property type="match status" value="1"/>
</dbReference>
<dbReference type="Gene3D" id="3.10.20.90">
    <property type="entry name" value="Phosphatidylinositol 3-kinase Catalytic Subunit, Chain A, domain 1"/>
    <property type="match status" value="1"/>
</dbReference>
<dbReference type="InterPro" id="IPR029071">
    <property type="entry name" value="Ubiquitin-like_domsf"/>
</dbReference>
<reference evidence="6" key="2">
    <citation type="journal article" date="2023" name="Science">
        <title>Genomic signatures of disease resistance in endangered staghorn corals.</title>
        <authorList>
            <person name="Vollmer S.V."/>
            <person name="Selwyn J.D."/>
            <person name="Despard B.A."/>
            <person name="Roesel C.L."/>
        </authorList>
    </citation>
    <scope>NUCLEOTIDE SEQUENCE</scope>
    <source>
        <strain evidence="6">K2</strain>
    </source>
</reference>
<sequence>MASFSTPSVVSVQISSSMTSFTAEKRLEKGETITSLKGRLELITGCSAMTMEVQLLDRDGKFLCILNNDSALFGAYPVEDNMRLHVIDKDPTKKAGEFEDVSAVEKYEMATEDYAKRTDSVRAFKQRNKMGQFKEKTPEELQQEKEQAQKEGEAAKAIAVGSRCEVTVKNAPRRRGVVMFVGKTEFKSGWWVGVKYDEPVGKNDGSVAGKMYFSCPPKYGGFVKPKDISVGDFPEEDLGFEDDEM</sequence>
<evidence type="ECO:0000256" key="3">
    <source>
        <dbReference type="ARBA" id="ARBA00023186"/>
    </source>
</evidence>
<proteinExistence type="inferred from homology"/>
<dbReference type="GO" id="GO:0005634">
    <property type="term" value="C:nucleus"/>
    <property type="evidence" value="ECO:0007669"/>
    <property type="project" value="TreeGrafter"/>
</dbReference>
<evidence type="ECO:0000259" key="5">
    <source>
        <dbReference type="PROSITE" id="PS50245"/>
    </source>
</evidence>
<gene>
    <name evidence="6" type="ORF">P5673_008475</name>
</gene>
<dbReference type="Proteomes" id="UP001249851">
    <property type="component" value="Unassembled WGS sequence"/>
</dbReference>
<evidence type="ECO:0000313" key="7">
    <source>
        <dbReference type="Proteomes" id="UP001249851"/>
    </source>
</evidence>
<protein>
    <submittedName>
        <fullName evidence="6">Tubulin-folding cofactor B</fullName>
    </submittedName>
</protein>
<dbReference type="GO" id="GO:0005938">
    <property type="term" value="C:cell cortex"/>
    <property type="evidence" value="ECO:0007669"/>
    <property type="project" value="TreeGrafter"/>
</dbReference>
<dbReference type="Pfam" id="PF14560">
    <property type="entry name" value="Ubiquitin_2"/>
    <property type="match status" value="1"/>
</dbReference>
<dbReference type="PROSITE" id="PS00845">
    <property type="entry name" value="CAP_GLY_1"/>
    <property type="match status" value="1"/>
</dbReference>
<comment type="similarity">
    <text evidence="4">Belongs to the TBCB family.</text>
</comment>